<sequence>MSFASQLKPILSSVAVLAGVAAAIALAAQAMTEVAPKEQDGIVYWSDGDSGRLADGTKFRLHGIDAPETRSPKQIGGADCESERELGYLAKEKVLELTEGKTIAVTRDYGPDRYERLVVDLDIDGKDLAKTLIAAGTHQAWDYDGGDPKPDWCSSKYKRAAKSLTP</sequence>
<dbReference type="RefSeq" id="WP_051594905.1">
    <property type="nucleotide sequence ID" value="NZ_AWFA01000030.1"/>
</dbReference>
<comment type="caution">
    <text evidence="1">The sequence shown here is derived from an EMBL/GenBank/DDBJ whole genome shotgun (WGS) entry which is preliminary data.</text>
</comment>
<dbReference type="STRING" id="1280941.HY2_14540"/>
<dbReference type="OrthoDB" id="9792155at2"/>
<dbReference type="SUPFAM" id="SSF50199">
    <property type="entry name" value="Staphylococcal nuclease"/>
    <property type="match status" value="1"/>
</dbReference>
<dbReference type="Proteomes" id="UP000249123">
    <property type="component" value="Unassembled WGS sequence"/>
</dbReference>
<name>A0A062TW75_9PROT</name>
<reference evidence="1 2" key="1">
    <citation type="submission" date="2013-04" db="EMBL/GenBank/DDBJ databases">
        <title>Hyphomonas sp. T24B3 Genome Sequencing.</title>
        <authorList>
            <person name="Lai Q."/>
            <person name="Shao Z."/>
        </authorList>
    </citation>
    <scope>NUCLEOTIDE SEQUENCE [LARGE SCALE GENOMIC DNA]</scope>
    <source>
        <strain evidence="1 2">T24B3</strain>
    </source>
</reference>
<evidence type="ECO:0000313" key="1">
    <source>
        <dbReference type="EMBL" id="RAN32789.1"/>
    </source>
</evidence>
<keyword evidence="2" id="KW-1185">Reference proteome</keyword>
<proteinExistence type="predicted"/>
<protein>
    <submittedName>
        <fullName evidence="1">Uncharacterized protein</fullName>
    </submittedName>
</protein>
<dbReference type="InterPro" id="IPR016071">
    <property type="entry name" value="Staphylococal_nuclease_OB-fold"/>
</dbReference>
<dbReference type="AlphaFoldDB" id="A0A062TW75"/>
<dbReference type="SMART" id="SM00318">
    <property type="entry name" value="SNc"/>
    <property type="match status" value="1"/>
</dbReference>
<dbReference type="Pfam" id="PF00565">
    <property type="entry name" value="SNase"/>
    <property type="match status" value="1"/>
</dbReference>
<dbReference type="Gene3D" id="2.40.50.90">
    <property type="match status" value="1"/>
</dbReference>
<accession>A0A062TW75</accession>
<dbReference type="eggNOG" id="COG1525">
    <property type="taxonomic scope" value="Bacteria"/>
</dbReference>
<gene>
    <name evidence="1" type="ORF">HY3_14165</name>
</gene>
<dbReference type="InterPro" id="IPR035437">
    <property type="entry name" value="SNase_OB-fold_sf"/>
</dbReference>
<dbReference type="EMBL" id="AWFB01000027">
    <property type="protein sequence ID" value="RAN32789.1"/>
    <property type="molecule type" value="Genomic_DNA"/>
</dbReference>
<evidence type="ECO:0000313" key="2">
    <source>
        <dbReference type="Proteomes" id="UP000249123"/>
    </source>
</evidence>
<organism evidence="1 2">
    <name type="scientific">Hyphomonas pacifica</name>
    <dbReference type="NCBI Taxonomy" id="1280941"/>
    <lineage>
        <taxon>Bacteria</taxon>
        <taxon>Pseudomonadati</taxon>
        <taxon>Pseudomonadota</taxon>
        <taxon>Alphaproteobacteria</taxon>
        <taxon>Hyphomonadales</taxon>
        <taxon>Hyphomonadaceae</taxon>
        <taxon>Hyphomonas</taxon>
    </lineage>
</organism>